<dbReference type="AlphaFoldDB" id="A0A017RSS9"/>
<keyword evidence="3" id="KW-0902">Two-component regulatory system</keyword>
<keyword evidence="6" id="KW-0804">Transcription</keyword>
<dbReference type="OrthoDB" id="9790442at2"/>
<dbReference type="InterPro" id="IPR001789">
    <property type="entry name" value="Sig_transdc_resp-reg_receiver"/>
</dbReference>
<dbReference type="FunFam" id="1.10.10.10:FF:000018">
    <property type="entry name" value="DNA-binding response regulator ResD"/>
    <property type="match status" value="1"/>
</dbReference>
<dbReference type="PANTHER" id="PTHR48111">
    <property type="entry name" value="REGULATOR OF RPOS"/>
    <property type="match status" value="1"/>
</dbReference>
<organism evidence="12 13">
    <name type="scientific">Fervidicella metallireducens AeB</name>
    <dbReference type="NCBI Taxonomy" id="1403537"/>
    <lineage>
        <taxon>Bacteria</taxon>
        <taxon>Bacillati</taxon>
        <taxon>Bacillota</taxon>
        <taxon>Clostridia</taxon>
        <taxon>Eubacteriales</taxon>
        <taxon>Clostridiaceae</taxon>
        <taxon>Fervidicella</taxon>
    </lineage>
</organism>
<protein>
    <recommendedName>
        <fullName evidence="1">Stage 0 sporulation protein A homolog</fullName>
    </recommendedName>
</protein>
<dbReference type="InterPro" id="IPR011006">
    <property type="entry name" value="CheY-like_superfamily"/>
</dbReference>
<dbReference type="FunFam" id="3.40.50.2300:FF:000001">
    <property type="entry name" value="DNA-binding response regulator PhoB"/>
    <property type="match status" value="1"/>
</dbReference>
<dbReference type="GO" id="GO:0000156">
    <property type="term" value="F:phosphorelay response regulator activity"/>
    <property type="evidence" value="ECO:0007669"/>
    <property type="project" value="TreeGrafter"/>
</dbReference>
<dbReference type="GO" id="GO:0000976">
    <property type="term" value="F:transcription cis-regulatory region binding"/>
    <property type="evidence" value="ECO:0007669"/>
    <property type="project" value="TreeGrafter"/>
</dbReference>
<feature type="domain" description="Response regulatory" evidence="10">
    <location>
        <begin position="6"/>
        <end position="120"/>
    </location>
</feature>
<dbReference type="RefSeq" id="WP_035380781.1">
    <property type="nucleotide sequence ID" value="NZ_AZQP01000037.1"/>
</dbReference>
<dbReference type="Gene3D" id="1.10.10.10">
    <property type="entry name" value="Winged helix-like DNA-binding domain superfamily/Winged helix DNA-binding domain"/>
    <property type="match status" value="1"/>
</dbReference>
<reference evidence="12 13" key="1">
    <citation type="journal article" date="2014" name="Genome Announc.">
        <title>Draft Genome Sequence of Fervidicella metallireducens Strain AeBT, an Iron-Reducing Thermoanaerobe from the Great Artesian Basin.</title>
        <authorList>
            <person name="Patel B.K."/>
        </authorList>
    </citation>
    <scope>NUCLEOTIDE SEQUENCE [LARGE SCALE GENOMIC DNA]</scope>
    <source>
        <strain evidence="12 13">AeB</strain>
    </source>
</reference>
<name>A0A017RSS9_9CLOT</name>
<comment type="function">
    <text evidence="7">May play the central regulatory role in sporulation. It may be an element of the effector pathway responsible for the activation of sporulation genes in response to nutritional stress. Spo0A may act in concert with spo0H (a sigma factor) to control the expression of some genes that are critical to the sporulation process.</text>
</comment>
<dbReference type="CDD" id="cd00383">
    <property type="entry name" value="trans_reg_C"/>
    <property type="match status" value="1"/>
</dbReference>
<accession>A0A017RSS9</accession>
<evidence type="ECO:0000256" key="2">
    <source>
        <dbReference type="ARBA" id="ARBA00022553"/>
    </source>
</evidence>
<evidence type="ECO:0000256" key="1">
    <source>
        <dbReference type="ARBA" id="ARBA00018672"/>
    </source>
</evidence>
<dbReference type="EMBL" id="AZQP01000037">
    <property type="protein sequence ID" value="EYE87818.1"/>
    <property type="molecule type" value="Genomic_DNA"/>
</dbReference>
<dbReference type="GO" id="GO:0005829">
    <property type="term" value="C:cytosol"/>
    <property type="evidence" value="ECO:0007669"/>
    <property type="project" value="TreeGrafter"/>
</dbReference>
<dbReference type="Proteomes" id="UP000019681">
    <property type="component" value="Unassembled WGS sequence"/>
</dbReference>
<dbReference type="Pfam" id="PF00486">
    <property type="entry name" value="Trans_reg_C"/>
    <property type="match status" value="1"/>
</dbReference>
<dbReference type="InterPro" id="IPR039420">
    <property type="entry name" value="WalR-like"/>
</dbReference>
<dbReference type="Pfam" id="PF00072">
    <property type="entry name" value="Response_reg"/>
    <property type="match status" value="1"/>
</dbReference>
<dbReference type="PANTHER" id="PTHR48111:SF54">
    <property type="entry name" value="STAGE 0 SPORULATION PROTEIN A HOMOLOG"/>
    <property type="match status" value="1"/>
</dbReference>
<evidence type="ECO:0000256" key="7">
    <source>
        <dbReference type="ARBA" id="ARBA00024867"/>
    </source>
</evidence>
<evidence type="ECO:0000259" key="11">
    <source>
        <dbReference type="PROSITE" id="PS51755"/>
    </source>
</evidence>
<keyword evidence="5 9" id="KW-0238">DNA-binding</keyword>
<evidence type="ECO:0000259" key="10">
    <source>
        <dbReference type="PROSITE" id="PS50110"/>
    </source>
</evidence>
<feature type="DNA-binding region" description="OmpR/PhoB-type" evidence="9">
    <location>
        <begin position="130"/>
        <end position="229"/>
    </location>
</feature>
<evidence type="ECO:0000256" key="5">
    <source>
        <dbReference type="ARBA" id="ARBA00023125"/>
    </source>
</evidence>
<comment type="caution">
    <text evidence="12">The sequence shown here is derived from an EMBL/GenBank/DDBJ whole genome shotgun (WGS) entry which is preliminary data.</text>
</comment>
<dbReference type="CDD" id="cd17574">
    <property type="entry name" value="REC_OmpR"/>
    <property type="match status" value="1"/>
</dbReference>
<feature type="domain" description="OmpR/PhoB-type" evidence="11">
    <location>
        <begin position="130"/>
        <end position="229"/>
    </location>
</feature>
<dbReference type="InterPro" id="IPR016032">
    <property type="entry name" value="Sig_transdc_resp-reg_C-effctor"/>
</dbReference>
<dbReference type="SMART" id="SM00862">
    <property type="entry name" value="Trans_reg_C"/>
    <property type="match status" value="1"/>
</dbReference>
<evidence type="ECO:0000256" key="4">
    <source>
        <dbReference type="ARBA" id="ARBA00023015"/>
    </source>
</evidence>
<dbReference type="PROSITE" id="PS50110">
    <property type="entry name" value="RESPONSE_REGULATORY"/>
    <property type="match status" value="1"/>
</dbReference>
<evidence type="ECO:0000313" key="12">
    <source>
        <dbReference type="EMBL" id="EYE87818.1"/>
    </source>
</evidence>
<evidence type="ECO:0000256" key="6">
    <source>
        <dbReference type="ARBA" id="ARBA00023163"/>
    </source>
</evidence>
<dbReference type="Gene3D" id="6.10.250.690">
    <property type="match status" value="1"/>
</dbReference>
<proteinExistence type="predicted"/>
<evidence type="ECO:0000256" key="8">
    <source>
        <dbReference type="PROSITE-ProRule" id="PRU00169"/>
    </source>
</evidence>
<sequence length="230" mass="26544">MNNKNRILIVEDEDYIRKFIKINLERENFEVIEASSGEEALEKIRKINLDVAVLDVMLPGIDGFQVCKTLREKDDKTGIIMLTARGQDIDKINGLKSGADDYLVKPFNPLELILRIKAILRRMEKTKDISEIINYGIFKLDGYSKKIFKNNSEIEMTPTEYSIMELFINNPGKAFSRDDILNNVWGYDFVGDAKIVDVNIRRIRTKIEDDPAAPVYIETVWGVGYRFKKI</sequence>
<dbReference type="InterPro" id="IPR036388">
    <property type="entry name" value="WH-like_DNA-bd_sf"/>
</dbReference>
<dbReference type="SMART" id="SM00448">
    <property type="entry name" value="REC"/>
    <property type="match status" value="1"/>
</dbReference>
<dbReference type="Gene3D" id="3.40.50.2300">
    <property type="match status" value="1"/>
</dbReference>
<dbReference type="GO" id="GO:0032993">
    <property type="term" value="C:protein-DNA complex"/>
    <property type="evidence" value="ECO:0007669"/>
    <property type="project" value="TreeGrafter"/>
</dbReference>
<gene>
    <name evidence="12" type="ORF">Q428_11205</name>
</gene>
<dbReference type="GO" id="GO:0006355">
    <property type="term" value="P:regulation of DNA-templated transcription"/>
    <property type="evidence" value="ECO:0007669"/>
    <property type="project" value="InterPro"/>
</dbReference>
<dbReference type="PROSITE" id="PS51755">
    <property type="entry name" value="OMPR_PHOB"/>
    <property type="match status" value="1"/>
</dbReference>
<dbReference type="SUPFAM" id="SSF52172">
    <property type="entry name" value="CheY-like"/>
    <property type="match status" value="1"/>
</dbReference>
<keyword evidence="13" id="KW-1185">Reference proteome</keyword>
<keyword evidence="4" id="KW-0805">Transcription regulation</keyword>
<dbReference type="STRING" id="1403537.Q428_11205"/>
<keyword evidence="2 8" id="KW-0597">Phosphoprotein</keyword>
<evidence type="ECO:0000256" key="9">
    <source>
        <dbReference type="PROSITE-ProRule" id="PRU01091"/>
    </source>
</evidence>
<dbReference type="SUPFAM" id="SSF46894">
    <property type="entry name" value="C-terminal effector domain of the bipartite response regulators"/>
    <property type="match status" value="1"/>
</dbReference>
<dbReference type="InterPro" id="IPR001867">
    <property type="entry name" value="OmpR/PhoB-type_DNA-bd"/>
</dbReference>
<evidence type="ECO:0000313" key="13">
    <source>
        <dbReference type="Proteomes" id="UP000019681"/>
    </source>
</evidence>
<evidence type="ECO:0000256" key="3">
    <source>
        <dbReference type="ARBA" id="ARBA00023012"/>
    </source>
</evidence>
<feature type="modified residue" description="4-aspartylphosphate" evidence="8">
    <location>
        <position position="55"/>
    </location>
</feature>